<reference evidence="12" key="1">
    <citation type="submission" date="2020-11" db="EMBL/GenBank/DDBJ databases">
        <authorList>
            <person name="Tran Van P."/>
        </authorList>
    </citation>
    <scope>NUCLEOTIDE SEQUENCE</scope>
</reference>
<dbReference type="Gene3D" id="4.10.400.10">
    <property type="entry name" value="Low-density Lipoprotein Receptor"/>
    <property type="match status" value="2"/>
</dbReference>
<dbReference type="SMART" id="SM00181">
    <property type="entry name" value="EGF"/>
    <property type="match status" value="1"/>
</dbReference>
<dbReference type="SMART" id="SM00192">
    <property type="entry name" value="LDLa"/>
    <property type="match status" value="2"/>
</dbReference>
<dbReference type="PANTHER" id="PTHR22722:SF14">
    <property type="entry name" value="MEGALIN, ISOFORM A"/>
    <property type="match status" value="1"/>
</dbReference>
<feature type="disulfide bond" evidence="10">
    <location>
        <begin position="72"/>
        <end position="90"/>
    </location>
</feature>
<dbReference type="Pfam" id="PF00057">
    <property type="entry name" value="Ldl_recept_a"/>
    <property type="match status" value="2"/>
</dbReference>
<evidence type="ECO:0000256" key="4">
    <source>
        <dbReference type="ARBA" id="ARBA00022737"/>
    </source>
</evidence>
<protein>
    <recommendedName>
        <fullName evidence="11">EGF-like domain-containing protein</fullName>
    </recommendedName>
</protein>
<keyword evidence="8" id="KW-0675">Receptor</keyword>
<dbReference type="GO" id="GO:0042562">
    <property type="term" value="F:hormone binding"/>
    <property type="evidence" value="ECO:0007669"/>
    <property type="project" value="TreeGrafter"/>
</dbReference>
<feature type="disulfide bond" evidence="10">
    <location>
        <begin position="30"/>
        <end position="48"/>
    </location>
</feature>
<evidence type="ECO:0000256" key="5">
    <source>
        <dbReference type="ARBA" id="ARBA00022989"/>
    </source>
</evidence>
<organism evidence="12">
    <name type="scientific">Timema bartmani</name>
    <dbReference type="NCBI Taxonomy" id="61472"/>
    <lineage>
        <taxon>Eukaryota</taxon>
        <taxon>Metazoa</taxon>
        <taxon>Ecdysozoa</taxon>
        <taxon>Arthropoda</taxon>
        <taxon>Hexapoda</taxon>
        <taxon>Insecta</taxon>
        <taxon>Pterygota</taxon>
        <taxon>Neoptera</taxon>
        <taxon>Polyneoptera</taxon>
        <taxon>Phasmatodea</taxon>
        <taxon>Timematodea</taxon>
        <taxon>Timematoidea</taxon>
        <taxon>Timematidae</taxon>
        <taxon>Timema</taxon>
    </lineage>
</organism>
<dbReference type="InterPro" id="IPR036055">
    <property type="entry name" value="LDL_receptor-like_sf"/>
</dbReference>
<proteinExistence type="predicted"/>
<keyword evidence="9" id="KW-0325">Glycoprotein</keyword>
<comment type="caution">
    <text evidence="10">Lacks conserved residue(s) required for the propagation of feature annotation.</text>
</comment>
<evidence type="ECO:0000256" key="7">
    <source>
        <dbReference type="ARBA" id="ARBA00023157"/>
    </source>
</evidence>
<keyword evidence="2" id="KW-0812">Transmembrane</keyword>
<accession>A0A7R9F8X8</accession>
<dbReference type="SUPFAM" id="SSF57424">
    <property type="entry name" value="LDL receptor-like module"/>
    <property type="match status" value="2"/>
</dbReference>
<evidence type="ECO:0000259" key="11">
    <source>
        <dbReference type="SMART" id="SM00181"/>
    </source>
</evidence>
<gene>
    <name evidence="12" type="ORF">TBIB3V08_LOCUS11341</name>
</gene>
<evidence type="ECO:0000256" key="8">
    <source>
        <dbReference type="ARBA" id="ARBA00023170"/>
    </source>
</evidence>
<dbReference type="GO" id="GO:0043235">
    <property type="term" value="C:receptor complex"/>
    <property type="evidence" value="ECO:0007669"/>
    <property type="project" value="TreeGrafter"/>
</dbReference>
<dbReference type="GO" id="GO:0016324">
    <property type="term" value="C:apical plasma membrane"/>
    <property type="evidence" value="ECO:0007669"/>
    <property type="project" value="TreeGrafter"/>
</dbReference>
<dbReference type="InterPro" id="IPR051221">
    <property type="entry name" value="LDLR-related"/>
</dbReference>
<evidence type="ECO:0000256" key="1">
    <source>
        <dbReference type="ARBA" id="ARBA00004167"/>
    </source>
</evidence>
<keyword evidence="7 10" id="KW-1015">Disulfide bond</keyword>
<dbReference type="InterPro" id="IPR023415">
    <property type="entry name" value="LDLR_class-A_CS"/>
</dbReference>
<evidence type="ECO:0000256" key="2">
    <source>
        <dbReference type="ARBA" id="ARBA00022692"/>
    </source>
</evidence>
<keyword evidence="6" id="KW-0472">Membrane</keyword>
<dbReference type="AlphaFoldDB" id="A0A7R9F8X8"/>
<evidence type="ECO:0000256" key="6">
    <source>
        <dbReference type="ARBA" id="ARBA00023136"/>
    </source>
</evidence>
<dbReference type="PRINTS" id="PR00261">
    <property type="entry name" value="LDLRECEPTOR"/>
</dbReference>
<evidence type="ECO:0000256" key="3">
    <source>
        <dbReference type="ARBA" id="ARBA00022729"/>
    </source>
</evidence>
<name>A0A7R9F8X8_9NEOP</name>
<feature type="disulfide bond" evidence="10">
    <location>
        <begin position="65"/>
        <end position="77"/>
    </location>
</feature>
<sequence length="146" mass="16092">MSKYWGCSYRRADMGKYWGCSYRRADTGKCHNHKCISAMNVCDGHDHCGDGSDEDPQACQMKDHCNHNQFRCNNGYCISATLRCDSFNDCGDNSDEEGCLASPCMFGDCSQICVEKKGGNFSCHCAPGFTMLGGWSKNKTCTALGE</sequence>
<dbReference type="InterPro" id="IPR002172">
    <property type="entry name" value="LDrepeatLR_classA_rpt"/>
</dbReference>
<evidence type="ECO:0000256" key="9">
    <source>
        <dbReference type="ARBA" id="ARBA00023180"/>
    </source>
</evidence>
<dbReference type="PROSITE" id="PS50068">
    <property type="entry name" value="LDLRA_2"/>
    <property type="match status" value="2"/>
</dbReference>
<keyword evidence="3" id="KW-0732">Signal</keyword>
<feature type="disulfide bond" evidence="10">
    <location>
        <begin position="84"/>
        <end position="99"/>
    </location>
</feature>
<keyword evidence="4" id="KW-0677">Repeat</keyword>
<feature type="domain" description="EGF-like" evidence="11">
    <location>
        <begin position="103"/>
        <end position="142"/>
    </location>
</feature>
<dbReference type="CDD" id="cd00112">
    <property type="entry name" value="LDLa"/>
    <property type="match status" value="2"/>
</dbReference>
<dbReference type="PANTHER" id="PTHR22722">
    <property type="entry name" value="LOW-DENSITY LIPOPROTEIN RECEPTOR-RELATED PROTEIN 2-RELATED"/>
    <property type="match status" value="1"/>
</dbReference>
<evidence type="ECO:0000256" key="10">
    <source>
        <dbReference type="PROSITE-ProRule" id="PRU00124"/>
    </source>
</evidence>
<dbReference type="InterPro" id="IPR000742">
    <property type="entry name" value="EGF"/>
</dbReference>
<keyword evidence="5" id="KW-1133">Transmembrane helix</keyword>
<dbReference type="GO" id="GO:0006898">
    <property type="term" value="P:receptor-mediated endocytosis"/>
    <property type="evidence" value="ECO:0007669"/>
    <property type="project" value="TreeGrafter"/>
</dbReference>
<dbReference type="Gene3D" id="2.10.25.10">
    <property type="entry name" value="Laminin"/>
    <property type="match status" value="1"/>
</dbReference>
<evidence type="ECO:0000313" key="12">
    <source>
        <dbReference type="EMBL" id="CAD7449062.1"/>
    </source>
</evidence>
<dbReference type="PROSITE" id="PS01209">
    <property type="entry name" value="LDLRA_1"/>
    <property type="match status" value="1"/>
</dbReference>
<dbReference type="EMBL" id="OD571020">
    <property type="protein sequence ID" value="CAD7449062.1"/>
    <property type="molecule type" value="Genomic_DNA"/>
</dbReference>
<dbReference type="FunFam" id="4.10.400.10:FF:000034">
    <property type="entry name" value="Low-density lipoprotein receptor-related protein 2"/>
    <property type="match status" value="1"/>
</dbReference>
<comment type="subcellular location">
    <subcellularLocation>
        <location evidence="1">Membrane</location>
        <topology evidence="1">Single-pass membrane protein</topology>
    </subcellularLocation>
</comment>